<feature type="region of interest" description="Disordered" evidence="10">
    <location>
        <begin position="181"/>
        <end position="212"/>
    </location>
</feature>
<dbReference type="GO" id="GO:0001164">
    <property type="term" value="F:RNA polymerase I core promoter sequence-specific DNA binding"/>
    <property type="evidence" value="ECO:0007669"/>
    <property type="project" value="InterPro"/>
</dbReference>
<comment type="caution">
    <text evidence="13">The sequence shown here is derived from an EMBL/GenBank/DDBJ whole genome shotgun (WGS) entry which is preliminary data.</text>
</comment>
<evidence type="ECO:0000256" key="2">
    <source>
        <dbReference type="ARBA" id="ARBA00006899"/>
    </source>
</evidence>
<dbReference type="InterPro" id="IPR033599">
    <property type="entry name" value="TAF1B/Rrn7"/>
</dbReference>
<dbReference type="GO" id="GO:0042790">
    <property type="term" value="P:nucleolar large rRNA transcription by RNA polymerase I"/>
    <property type="evidence" value="ECO:0007669"/>
    <property type="project" value="TreeGrafter"/>
</dbReference>
<evidence type="ECO:0000256" key="7">
    <source>
        <dbReference type="ARBA" id="ARBA00023125"/>
    </source>
</evidence>
<evidence type="ECO:0000313" key="13">
    <source>
        <dbReference type="EMBL" id="KAG2220861.1"/>
    </source>
</evidence>
<dbReference type="InterPro" id="IPR021752">
    <property type="entry name" value="TF_Rrn7_Zf"/>
</dbReference>
<evidence type="ECO:0000313" key="14">
    <source>
        <dbReference type="Proteomes" id="UP000646827"/>
    </source>
</evidence>
<name>A0A8H7S3I2_9FUNG</name>
<feature type="compositionally biased region" description="Acidic residues" evidence="10">
    <location>
        <begin position="203"/>
        <end position="212"/>
    </location>
</feature>
<protein>
    <submittedName>
        <fullName evidence="13">Uncharacterized protein</fullName>
    </submittedName>
</protein>
<evidence type="ECO:0000256" key="5">
    <source>
        <dbReference type="ARBA" id="ARBA00022833"/>
    </source>
</evidence>
<evidence type="ECO:0000256" key="3">
    <source>
        <dbReference type="ARBA" id="ARBA00022723"/>
    </source>
</evidence>
<gene>
    <name evidence="13" type="ORF">INT45_010923</name>
</gene>
<keyword evidence="5" id="KW-0862">Zinc</keyword>
<comment type="subcellular location">
    <subcellularLocation>
        <location evidence="1">Nucleus</location>
        <location evidence="1">Nucleolus</location>
    </subcellularLocation>
</comment>
<feature type="domain" description="Rrn7/TAF1B N-terminal cyclin" evidence="12">
    <location>
        <begin position="176"/>
        <end position="268"/>
    </location>
</feature>
<keyword evidence="6" id="KW-0805">Transcription regulation</keyword>
<keyword evidence="9" id="KW-0539">Nucleus</keyword>
<keyword evidence="4" id="KW-0863">Zinc-finger</keyword>
<dbReference type="OrthoDB" id="428577at2759"/>
<dbReference type="InterPro" id="IPR048540">
    <property type="entry name" value="Rrn7_cyclin_N"/>
</dbReference>
<evidence type="ECO:0000256" key="1">
    <source>
        <dbReference type="ARBA" id="ARBA00004604"/>
    </source>
</evidence>
<dbReference type="GO" id="GO:0008270">
    <property type="term" value="F:zinc ion binding"/>
    <property type="evidence" value="ECO:0007669"/>
    <property type="project" value="UniProtKB-KW"/>
</dbReference>
<dbReference type="EMBL" id="JAEPRB010000127">
    <property type="protein sequence ID" value="KAG2220861.1"/>
    <property type="molecule type" value="Genomic_DNA"/>
</dbReference>
<dbReference type="Proteomes" id="UP000646827">
    <property type="component" value="Unassembled WGS sequence"/>
</dbReference>
<dbReference type="AlphaFoldDB" id="A0A8H7S3I2"/>
<reference evidence="13 14" key="1">
    <citation type="submission" date="2020-12" db="EMBL/GenBank/DDBJ databases">
        <title>Metabolic potential, ecology and presence of endohyphal bacteria is reflected in genomic diversity of Mucoromycotina.</title>
        <authorList>
            <person name="Muszewska A."/>
            <person name="Okrasinska A."/>
            <person name="Steczkiewicz K."/>
            <person name="Drgas O."/>
            <person name="Orlowska M."/>
            <person name="Perlinska-Lenart U."/>
            <person name="Aleksandrzak-Piekarczyk T."/>
            <person name="Szatraj K."/>
            <person name="Zielenkiewicz U."/>
            <person name="Pilsyk S."/>
            <person name="Malc E."/>
            <person name="Mieczkowski P."/>
            <person name="Kruszewska J.S."/>
            <person name="Biernat P."/>
            <person name="Pawlowska J."/>
        </authorList>
    </citation>
    <scope>NUCLEOTIDE SEQUENCE [LARGE SCALE GENOMIC DNA]</scope>
    <source>
        <strain evidence="13 14">CBS 142.35</strain>
    </source>
</reference>
<comment type="similarity">
    <text evidence="2">Belongs to the RRN7/TAF1B family.</text>
</comment>
<organism evidence="13 14">
    <name type="scientific">Circinella minor</name>
    <dbReference type="NCBI Taxonomy" id="1195481"/>
    <lineage>
        <taxon>Eukaryota</taxon>
        <taxon>Fungi</taxon>
        <taxon>Fungi incertae sedis</taxon>
        <taxon>Mucoromycota</taxon>
        <taxon>Mucoromycotina</taxon>
        <taxon>Mucoromycetes</taxon>
        <taxon>Mucorales</taxon>
        <taxon>Lichtheimiaceae</taxon>
        <taxon>Circinella</taxon>
    </lineage>
</organism>
<dbReference type="PANTHER" id="PTHR31576:SF2">
    <property type="entry name" value="TATA BOX-BINDING PROTEIN-ASSOCIATED FACTOR RNA POLYMERASE I SUBUNIT B"/>
    <property type="match status" value="1"/>
</dbReference>
<evidence type="ECO:0000259" key="11">
    <source>
        <dbReference type="Pfam" id="PF11781"/>
    </source>
</evidence>
<evidence type="ECO:0000256" key="9">
    <source>
        <dbReference type="ARBA" id="ARBA00023242"/>
    </source>
</evidence>
<keyword evidence="7" id="KW-0238">DNA-binding</keyword>
<evidence type="ECO:0000256" key="4">
    <source>
        <dbReference type="ARBA" id="ARBA00022771"/>
    </source>
</evidence>
<dbReference type="Pfam" id="PF20644">
    <property type="entry name" value="Rrn7_cyclin_N"/>
    <property type="match status" value="1"/>
</dbReference>
<sequence length="338" mass="39968">MRRKEPCERCGTRRFKKKSDGTMVCKNGHVLLGWIEQTQDDGMVYTGRRRKRVKGLKHVDHGDDRYTGIDRESAIVQVCQTGLNLIVEYCVREFGFPENIQIIAQSIWEIYVIGSEKSITFDIFDTEEDDYFNDSQQSQQQSITENVLKTMPMPSRTLEDELGVDFDDDDAFDKEVQNHINEEKQRHQQKKGKDKYDNGNDGNDNDYIDNDKDDNEGIYEWPQLRYAHIIIFLFLTFKWARLPVLFSDIRRWCQTLQLPYMDTLYQIPDRVVRRLDRATIYTLKYIPYISVLNKDLRRYQICFEKHCGLKFSNENVPGLLHRLYPHFGLPDAKEYGET</sequence>
<evidence type="ECO:0000259" key="12">
    <source>
        <dbReference type="Pfam" id="PF20644"/>
    </source>
</evidence>
<dbReference type="PANTHER" id="PTHR31576">
    <property type="entry name" value="TATA BOX-BINDING PROTEIN-ASSOCIATED FACTOR RNA POLYMERASE I SUBUNIT B"/>
    <property type="match status" value="1"/>
</dbReference>
<feature type="domain" description="RRN7-type" evidence="11">
    <location>
        <begin position="1"/>
        <end position="33"/>
    </location>
</feature>
<accession>A0A8H7S3I2</accession>
<keyword evidence="14" id="KW-1185">Reference proteome</keyword>
<dbReference type="Pfam" id="PF11781">
    <property type="entry name" value="Zn_ribbon_RRN7"/>
    <property type="match status" value="1"/>
</dbReference>
<proteinExistence type="inferred from homology"/>
<dbReference type="GO" id="GO:0070860">
    <property type="term" value="C:RNA polymerase I core factor complex"/>
    <property type="evidence" value="ECO:0007669"/>
    <property type="project" value="InterPro"/>
</dbReference>
<keyword evidence="8" id="KW-0804">Transcription</keyword>
<keyword evidence="3" id="KW-0479">Metal-binding</keyword>
<evidence type="ECO:0000256" key="6">
    <source>
        <dbReference type="ARBA" id="ARBA00023015"/>
    </source>
</evidence>
<evidence type="ECO:0000256" key="10">
    <source>
        <dbReference type="SAM" id="MobiDB-lite"/>
    </source>
</evidence>
<evidence type="ECO:0000256" key="8">
    <source>
        <dbReference type="ARBA" id="ARBA00023163"/>
    </source>
</evidence>